<keyword evidence="5 8" id="KW-0812">Transmembrane</keyword>
<dbReference type="Pfam" id="PF00230">
    <property type="entry name" value="MIP"/>
    <property type="match status" value="1"/>
</dbReference>
<reference evidence="10" key="1">
    <citation type="submission" date="2021-04" db="EMBL/GenBank/DDBJ databases">
        <authorList>
            <consortium name="Molecular Ecology Group"/>
        </authorList>
    </citation>
    <scope>NUCLEOTIDE SEQUENCE</scope>
</reference>
<dbReference type="InterPro" id="IPR000425">
    <property type="entry name" value="MIP"/>
</dbReference>
<dbReference type="SUPFAM" id="SSF81338">
    <property type="entry name" value="Aquaporin-like"/>
    <property type="match status" value="1"/>
</dbReference>
<evidence type="ECO:0000313" key="10">
    <source>
        <dbReference type="EMBL" id="CAG5125003.1"/>
    </source>
</evidence>
<dbReference type="InterPro" id="IPR023271">
    <property type="entry name" value="Aquaporin-like"/>
</dbReference>
<feature type="transmembrane region" description="Helical" evidence="9">
    <location>
        <begin position="207"/>
        <end position="228"/>
    </location>
</feature>
<proteinExistence type="inferred from homology"/>
<feature type="transmembrane region" description="Helical" evidence="9">
    <location>
        <begin position="168"/>
        <end position="187"/>
    </location>
</feature>
<keyword evidence="3 8" id="KW-0813">Transport</keyword>
<dbReference type="Gene3D" id="1.20.1080.10">
    <property type="entry name" value="Glycerol uptake facilitator protein"/>
    <property type="match status" value="1"/>
</dbReference>
<sequence>MCKVMAVRNMKSLQKEDGSFYIGKADDKFTNDVTSIKNNNFTLCNDNKHVYIRDSVSRDSLADVKGRRCTQYCRKLFDTELQEMRSTELWRACFTEFVGTFLLCFYHIGIIIFGSGDAEPPPLLHISFGHGLFVAAVVTALGDTSGCHMNPAVTLALASLRQIGITRAAFYIICQCVGAISGSMLLREVSHPHLIGNLGVISPGLKITIGQVLCTEFIITTFLLMVVVATSDKRRHNAQVSAPLIVGLTIVVNTLIANKISGSCMNPARALGPAVVRGEFANLWTILETTHDCCVARSLDSKIDATPGLEQLFSESLPETHL</sequence>
<keyword evidence="11" id="KW-1185">Reference proteome</keyword>
<dbReference type="PANTHER" id="PTHR19139">
    <property type="entry name" value="AQUAPORIN TRANSPORTER"/>
    <property type="match status" value="1"/>
</dbReference>
<gene>
    <name evidence="10" type="ORF">CUNI_LOCUS10561</name>
</gene>
<evidence type="ECO:0000256" key="5">
    <source>
        <dbReference type="ARBA" id="ARBA00022692"/>
    </source>
</evidence>
<comment type="similarity">
    <text evidence="2 8">Belongs to the MIP/aquaporin (TC 1.A.8) family.</text>
</comment>
<evidence type="ECO:0000256" key="4">
    <source>
        <dbReference type="ARBA" id="ARBA00022475"/>
    </source>
</evidence>
<dbReference type="PRINTS" id="PR00783">
    <property type="entry name" value="MINTRINSICP"/>
</dbReference>
<evidence type="ECO:0000256" key="9">
    <source>
        <dbReference type="SAM" id="Phobius"/>
    </source>
</evidence>
<dbReference type="OrthoDB" id="3222at2759"/>
<feature type="transmembrane region" description="Helical" evidence="9">
    <location>
        <begin position="94"/>
        <end position="116"/>
    </location>
</feature>
<keyword evidence="6 9" id="KW-1133">Transmembrane helix</keyword>
<dbReference type="InterPro" id="IPR034294">
    <property type="entry name" value="Aquaporin_transptr"/>
</dbReference>
<keyword evidence="7 9" id="KW-0472">Membrane</keyword>
<evidence type="ECO:0000256" key="2">
    <source>
        <dbReference type="ARBA" id="ARBA00006175"/>
    </source>
</evidence>
<dbReference type="InterPro" id="IPR022357">
    <property type="entry name" value="MIP_CS"/>
</dbReference>
<dbReference type="PANTHER" id="PTHR19139:SF199">
    <property type="entry name" value="MIP17260P"/>
    <property type="match status" value="1"/>
</dbReference>
<evidence type="ECO:0000256" key="7">
    <source>
        <dbReference type="ARBA" id="ARBA00023136"/>
    </source>
</evidence>
<dbReference type="EMBL" id="CAJHNH020001926">
    <property type="protein sequence ID" value="CAG5125003.1"/>
    <property type="molecule type" value="Genomic_DNA"/>
</dbReference>
<evidence type="ECO:0000313" key="11">
    <source>
        <dbReference type="Proteomes" id="UP000678393"/>
    </source>
</evidence>
<evidence type="ECO:0000256" key="8">
    <source>
        <dbReference type="RuleBase" id="RU000477"/>
    </source>
</evidence>
<dbReference type="AlphaFoldDB" id="A0A8S3Z6E1"/>
<keyword evidence="4" id="KW-1003">Cell membrane</keyword>
<comment type="caution">
    <text evidence="10">The sequence shown here is derived from an EMBL/GenBank/DDBJ whole genome shotgun (WGS) entry which is preliminary data.</text>
</comment>
<dbReference type="PROSITE" id="PS00221">
    <property type="entry name" value="MIP"/>
    <property type="match status" value="1"/>
</dbReference>
<dbReference type="Proteomes" id="UP000678393">
    <property type="component" value="Unassembled WGS sequence"/>
</dbReference>
<evidence type="ECO:0000256" key="3">
    <source>
        <dbReference type="ARBA" id="ARBA00022448"/>
    </source>
</evidence>
<evidence type="ECO:0000256" key="1">
    <source>
        <dbReference type="ARBA" id="ARBA00004651"/>
    </source>
</evidence>
<feature type="transmembrane region" description="Helical" evidence="9">
    <location>
        <begin position="122"/>
        <end position="141"/>
    </location>
</feature>
<dbReference type="GO" id="GO:0005886">
    <property type="term" value="C:plasma membrane"/>
    <property type="evidence" value="ECO:0007669"/>
    <property type="project" value="UniProtKB-SubCell"/>
</dbReference>
<organism evidence="10 11">
    <name type="scientific">Candidula unifasciata</name>
    <dbReference type="NCBI Taxonomy" id="100452"/>
    <lineage>
        <taxon>Eukaryota</taxon>
        <taxon>Metazoa</taxon>
        <taxon>Spiralia</taxon>
        <taxon>Lophotrochozoa</taxon>
        <taxon>Mollusca</taxon>
        <taxon>Gastropoda</taxon>
        <taxon>Heterobranchia</taxon>
        <taxon>Euthyneura</taxon>
        <taxon>Panpulmonata</taxon>
        <taxon>Eupulmonata</taxon>
        <taxon>Stylommatophora</taxon>
        <taxon>Helicina</taxon>
        <taxon>Helicoidea</taxon>
        <taxon>Geomitridae</taxon>
        <taxon>Candidula</taxon>
    </lineage>
</organism>
<evidence type="ECO:0000256" key="6">
    <source>
        <dbReference type="ARBA" id="ARBA00022989"/>
    </source>
</evidence>
<accession>A0A8S3Z6E1</accession>
<protein>
    <submittedName>
        <fullName evidence="10">Uncharacterized protein</fullName>
    </submittedName>
</protein>
<dbReference type="GO" id="GO:0015250">
    <property type="term" value="F:water channel activity"/>
    <property type="evidence" value="ECO:0007669"/>
    <property type="project" value="TreeGrafter"/>
</dbReference>
<comment type="subcellular location">
    <subcellularLocation>
        <location evidence="1">Cell membrane</location>
        <topology evidence="1">Multi-pass membrane protein</topology>
    </subcellularLocation>
</comment>
<name>A0A8S3Z6E1_9EUPU</name>